<keyword evidence="7 8" id="KW-0131">Cell cycle</keyword>
<keyword evidence="7 8" id="KW-0961">Cell wall biogenesis/degradation</keyword>
<dbReference type="GO" id="GO:0009252">
    <property type="term" value="P:peptidoglycan biosynthetic process"/>
    <property type="evidence" value="ECO:0007669"/>
    <property type="project" value="UniProtKB-UniRule"/>
</dbReference>
<name>W0DDD2_9AQUI</name>
<dbReference type="GO" id="GO:0071555">
    <property type="term" value="P:cell wall organization"/>
    <property type="evidence" value="ECO:0007669"/>
    <property type="project" value="UniProtKB-KW"/>
</dbReference>
<dbReference type="eggNOG" id="COG0771">
    <property type="taxonomic scope" value="Bacteria"/>
</dbReference>
<evidence type="ECO:0000259" key="10">
    <source>
        <dbReference type="Pfam" id="PF08245"/>
    </source>
</evidence>
<gene>
    <name evidence="7" type="primary">murD</name>
    <name evidence="11" type="ORF">THERU_06245</name>
</gene>
<dbReference type="AlphaFoldDB" id="W0DDD2"/>
<dbReference type="RefSeq" id="WP_025306392.1">
    <property type="nucleotide sequence ID" value="NZ_CP007028.1"/>
</dbReference>
<evidence type="ECO:0000256" key="1">
    <source>
        <dbReference type="ARBA" id="ARBA00004496"/>
    </source>
</evidence>
<dbReference type="InterPro" id="IPR004101">
    <property type="entry name" value="Mur_ligase_C"/>
</dbReference>
<dbReference type="STRING" id="75906.THERU_06245"/>
<dbReference type="GO" id="GO:0008360">
    <property type="term" value="P:regulation of cell shape"/>
    <property type="evidence" value="ECO:0007669"/>
    <property type="project" value="UniProtKB-KW"/>
</dbReference>
<dbReference type="KEGG" id="trd:THERU_06245"/>
<evidence type="ECO:0000256" key="3">
    <source>
        <dbReference type="ARBA" id="ARBA00022490"/>
    </source>
</evidence>
<comment type="function">
    <text evidence="7 8">Cell wall formation. Catalyzes the addition of glutamate to the nucleotide precursor UDP-N-acetylmuramoyl-L-alanine (UMA).</text>
</comment>
<feature type="binding site" evidence="7">
    <location>
        <begin position="91"/>
        <end position="97"/>
    </location>
    <ligand>
        <name>ATP</name>
        <dbReference type="ChEBI" id="CHEBI:30616"/>
    </ligand>
</feature>
<keyword evidence="7 8" id="KW-0573">Peptidoglycan synthesis</keyword>
<feature type="domain" description="Mur ligase central" evidence="10">
    <location>
        <begin position="89"/>
        <end position="255"/>
    </location>
</feature>
<comment type="catalytic activity">
    <reaction evidence="7 8">
        <text>UDP-N-acetyl-alpha-D-muramoyl-L-alanine + D-glutamate + ATP = UDP-N-acetyl-alpha-D-muramoyl-L-alanyl-D-glutamate + ADP + phosphate + H(+)</text>
        <dbReference type="Rhea" id="RHEA:16429"/>
        <dbReference type="ChEBI" id="CHEBI:15378"/>
        <dbReference type="ChEBI" id="CHEBI:29986"/>
        <dbReference type="ChEBI" id="CHEBI:30616"/>
        <dbReference type="ChEBI" id="CHEBI:43474"/>
        <dbReference type="ChEBI" id="CHEBI:83898"/>
        <dbReference type="ChEBI" id="CHEBI:83900"/>
        <dbReference type="ChEBI" id="CHEBI:456216"/>
        <dbReference type="EC" id="6.3.2.9"/>
    </reaction>
</comment>
<evidence type="ECO:0000256" key="7">
    <source>
        <dbReference type="HAMAP-Rule" id="MF_00639"/>
    </source>
</evidence>
<dbReference type="NCBIfam" id="TIGR01087">
    <property type="entry name" value="murD"/>
    <property type="match status" value="1"/>
</dbReference>
<dbReference type="InterPro" id="IPR036565">
    <property type="entry name" value="Mur-like_cat_sf"/>
</dbReference>
<keyword evidence="6 7" id="KW-0067">ATP-binding</keyword>
<dbReference type="Pfam" id="PF02875">
    <property type="entry name" value="Mur_ligase_C"/>
    <property type="match status" value="1"/>
</dbReference>
<dbReference type="PANTHER" id="PTHR43692:SF1">
    <property type="entry name" value="UDP-N-ACETYLMURAMOYLALANINE--D-GLUTAMATE LIGASE"/>
    <property type="match status" value="1"/>
</dbReference>
<protein>
    <recommendedName>
        <fullName evidence="7 8">UDP-N-acetylmuramoylalanine--D-glutamate ligase</fullName>
        <ecNumber evidence="7 8">6.3.2.9</ecNumber>
    </recommendedName>
    <alternativeName>
        <fullName evidence="7">D-glutamic acid-adding enzyme</fullName>
    </alternativeName>
    <alternativeName>
        <fullName evidence="7">UDP-N-acetylmuramoyl-L-alanyl-D-glutamate synthetase</fullName>
    </alternativeName>
</protein>
<dbReference type="Proteomes" id="UP000018914">
    <property type="component" value="Chromosome"/>
</dbReference>
<dbReference type="HOGENOM" id="CLU_032540_0_0_0"/>
<proteinExistence type="inferred from homology"/>
<dbReference type="EMBL" id="CP007028">
    <property type="protein sequence ID" value="AHE96326.1"/>
    <property type="molecule type" value="Genomic_DNA"/>
</dbReference>
<dbReference type="GO" id="GO:0005737">
    <property type="term" value="C:cytoplasm"/>
    <property type="evidence" value="ECO:0007669"/>
    <property type="project" value="UniProtKB-SubCell"/>
</dbReference>
<accession>W0DDD2</accession>
<dbReference type="Gene3D" id="3.90.190.20">
    <property type="entry name" value="Mur ligase, C-terminal domain"/>
    <property type="match status" value="1"/>
</dbReference>
<dbReference type="GO" id="GO:0051301">
    <property type="term" value="P:cell division"/>
    <property type="evidence" value="ECO:0007669"/>
    <property type="project" value="UniProtKB-KW"/>
</dbReference>
<dbReference type="SUPFAM" id="SSF51984">
    <property type="entry name" value="MurCD N-terminal domain"/>
    <property type="match status" value="1"/>
</dbReference>
<keyword evidence="7 8" id="KW-0133">Cell shape</keyword>
<dbReference type="PANTHER" id="PTHR43692">
    <property type="entry name" value="UDP-N-ACETYLMURAMOYLALANINE--D-GLUTAMATE LIGASE"/>
    <property type="match status" value="1"/>
</dbReference>
<evidence type="ECO:0000256" key="8">
    <source>
        <dbReference type="RuleBase" id="RU003664"/>
    </source>
</evidence>
<evidence type="ECO:0000256" key="2">
    <source>
        <dbReference type="ARBA" id="ARBA00004752"/>
    </source>
</evidence>
<dbReference type="GO" id="GO:0005524">
    <property type="term" value="F:ATP binding"/>
    <property type="evidence" value="ECO:0007669"/>
    <property type="project" value="UniProtKB-UniRule"/>
</dbReference>
<dbReference type="Gene3D" id="3.40.50.720">
    <property type="entry name" value="NAD(P)-binding Rossmann-like Domain"/>
    <property type="match status" value="1"/>
</dbReference>
<dbReference type="InterPro" id="IPR036615">
    <property type="entry name" value="Mur_ligase_C_dom_sf"/>
</dbReference>
<dbReference type="PATRIC" id="fig|75906.3.peg.1212"/>
<dbReference type="OrthoDB" id="9809796at2"/>
<dbReference type="SUPFAM" id="SSF53244">
    <property type="entry name" value="MurD-like peptide ligases, peptide-binding domain"/>
    <property type="match status" value="1"/>
</dbReference>
<evidence type="ECO:0000256" key="5">
    <source>
        <dbReference type="ARBA" id="ARBA00022741"/>
    </source>
</evidence>
<evidence type="ECO:0000256" key="4">
    <source>
        <dbReference type="ARBA" id="ARBA00022598"/>
    </source>
</evidence>
<dbReference type="GO" id="GO:0008764">
    <property type="term" value="F:UDP-N-acetylmuramoylalanine-D-glutamate ligase activity"/>
    <property type="evidence" value="ECO:0007669"/>
    <property type="project" value="UniProtKB-UniRule"/>
</dbReference>
<dbReference type="Gene3D" id="3.40.1190.10">
    <property type="entry name" value="Mur-like, catalytic domain"/>
    <property type="match status" value="1"/>
</dbReference>
<dbReference type="Pfam" id="PF08245">
    <property type="entry name" value="Mur_ligase_M"/>
    <property type="match status" value="1"/>
</dbReference>
<keyword evidence="7 8" id="KW-0132">Cell division</keyword>
<dbReference type="UniPathway" id="UPA00219"/>
<comment type="pathway">
    <text evidence="2 7 8">Cell wall biogenesis; peptidoglycan biosynthesis.</text>
</comment>
<keyword evidence="5 7" id="KW-0547">Nucleotide-binding</keyword>
<organism evidence="12">
    <name type="scientific">Thermocrinis ruber</name>
    <dbReference type="NCBI Taxonomy" id="75906"/>
    <lineage>
        <taxon>Bacteria</taxon>
        <taxon>Pseudomonadati</taxon>
        <taxon>Aquificota</taxon>
        <taxon>Aquificia</taxon>
        <taxon>Aquificales</taxon>
        <taxon>Aquificaceae</taxon>
        <taxon>Thermocrinis</taxon>
    </lineage>
</organism>
<dbReference type="InterPro" id="IPR013221">
    <property type="entry name" value="Mur_ligase_cen"/>
</dbReference>
<keyword evidence="12" id="KW-1185">Reference proteome</keyword>
<sequence>MKRVLVWGLGVSGRSAIELLKSKGIEVYWGDDKDKVDFREFLGVVDTVVLSPGIPPSHPLWMEAQKKGIEVIGELELAWKFFEGRAIAITGTDGKSTTTRLTYLMLSSYFDNVGEGGNIGVPFSDIVLKNPKSLAVLEVSSFQGKTLNTFRPVGGVFLNFSPDHLDWHPTLEDYLHSKYNIFARQTEEDFIVLNEFQKEVAETPTRAQKIFIGQRDAFIKDGKAYLFGEPLFELEKLKLFGLHNAYNLLFASAIAKRMGVPTENIREVAYTFRGLPHRLEYVGEIRGVKVYNDSKATTPHALQSALESMPDGKVILIAGGKNKGFNFEELLPLVKKKTKACLLIGEAKEKMAKAWNEGYLCNGLEDAVEKAFELAKEGDIILFSPACASFDMFKDYKERGEAFKRLVLSYVEE</sequence>
<evidence type="ECO:0000256" key="6">
    <source>
        <dbReference type="ARBA" id="ARBA00022840"/>
    </source>
</evidence>
<dbReference type="SUPFAM" id="SSF53623">
    <property type="entry name" value="MurD-like peptide ligases, catalytic domain"/>
    <property type="match status" value="1"/>
</dbReference>
<dbReference type="HAMAP" id="MF_00639">
    <property type="entry name" value="MurD"/>
    <property type="match status" value="1"/>
</dbReference>
<comment type="similarity">
    <text evidence="7">Belongs to the MurCDEF family.</text>
</comment>
<reference evidence="11 12" key="1">
    <citation type="submission" date="2013-12" db="EMBL/GenBank/DDBJ databases">
        <authorList>
            <consortium name="DOE Joint Genome Institute"/>
            <person name="Eisen J."/>
            <person name="Huntemann M."/>
            <person name="Han J."/>
            <person name="Chen A."/>
            <person name="Kyrpides N."/>
            <person name="Mavromatis K."/>
            <person name="Markowitz V."/>
            <person name="Palaniappan K."/>
            <person name="Ivanova N."/>
            <person name="Schaumberg A."/>
            <person name="Pati A."/>
            <person name="Liolios K."/>
            <person name="Nordberg H.P."/>
            <person name="Cantor M.N."/>
            <person name="Hua S.X."/>
            <person name="Woyke T."/>
        </authorList>
    </citation>
    <scope>NUCLEOTIDE SEQUENCE [LARGE SCALE GENOMIC DNA]</scope>
    <source>
        <strain evidence="11 12">DSM 23557</strain>
    </source>
</reference>
<keyword evidence="3 7" id="KW-0963">Cytoplasm</keyword>
<evidence type="ECO:0000313" key="12">
    <source>
        <dbReference type="Proteomes" id="UP000018914"/>
    </source>
</evidence>
<evidence type="ECO:0000259" key="9">
    <source>
        <dbReference type="Pfam" id="PF02875"/>
    </source>
</evidence>
<keyword evidence="4 7" id="KW-0436">Ligase</keyword>
<comment type="subcellular location">
    <subcellularLocation>
        <location evidence="1 7 8">Cytoplasm</location>
    </subcellularLocation>
</comment>
<feature type="domain" description="Mur ligase C-terminal" evidence="9">
    <location>
        <begin position="277"/>
        <end position="387"/>
    </location>
</feature>
<evidence type="ECO:0000313" key="11">
    <source>
        <dbReference type="EMBL" id="AHE96326.1"/>
    </source>
</evidence>
<dbReference type="InterPro" id="IPR005762">
    <property type="entry name" value="MurD"/>
</dbReference>
<dbReference type="EC" id="6.3.2.9" evidence="7 8"/>